<dbReference type="Pfam" id="PF00300">
    <property type="entry name" value="His_Phos_1"/>
    <property type="match status" value="1"/>
</dbReference>
<sequence length="155" mass="16574">MPTLIVLRHAKAASPLGTPDIERPLAGRGRTDAARVGEELRTASRLPDRVICSTALRTRQTLDGLALDAPVDFESRVYDNDAEEILGLLREQPDDLGTLLLIGHNPSMHQLVFGLTGGAGDHFPTAATAVIEFDGAWTDLWPGGGRLVSLWTPGG</sequence>
<dbReference type="SMART" id="SM00855">
    <property type="entry name" value="PGAM"/>
    <property type="match status" value="1"/>
</dbReference>
<accession>A0A9W6RSP0</accession>
<dbReference type="PANTHER" id="PTHR47623">
    <property type="entry name" value="OS09G0287300 PROTEIN"/>
    <property type="match status" value="1"/>
</dbReference>
<dbReference type="SUPFAM" id="SSF53254">
    <property type="entry name" value="Phosphoglycerate mutase-like"/>
    <property type="match status" value="1"/>
</dbReference>
<proteinExistence type="predicted"/>
<gene>
    <name evidence="1" type="ORF">Airi01_093000</name>
</gene>
<dbReference type="EMBL" id="BSTJ01000017">
    <property type="protein sequence ID" value="GLY81033.1"/>
    <property type="molecule type" value="Genomic_DNA"/>
</dbReference>
<dbReference type="InterPro" id="IPR013078">
    <property type="entry name" value="His_Pase_superF_clade-1"/>
</dbReference>
<organism evidence="1 2">
    <name type="scientific">Actinoallomurus iriomotensis</name>
    <dbReference type="NCBI Taxonomy" id="478107"/>
    <lineage>
        <taxon>Bacteria</taxon>
        <taxon>Bacillati</taxon>
        <taxon>Actinomycetota</taxon>
        <taxon>Actinomycetes</taxon>
        <taxon>Streptosporangiales</taxon>
        <taxon>Thermomonosporaceae</taxon>
        <taxon>Actinoallomurus</taxon>
    </lineage>
</organism>
<dbReference type="RefSeq" id="WP_285634858.1">
    <property type="nucleotide sequence ID" value="NZ_BSTJ01000017.1"/>
</dbReference>
<comment type="caution">
    <text evidence="1">The sequence shown here is derived from an EMBL/GenBank/DDBJ whole genome shotgun (WGS) entry which is preliminary data.</text>
</comment>
<dbReference type="AlphaFoldDB" id="A0A9W6RSP0"/>
<evidence type="ECO:0000313" key="1">
    <source>
        <dbReference type="EMBL" id="GLY81033.1"/>
    </source>
</evidence>
<dbReference type="CDD" id="cd07067">
    <property type="entry name" value="HP_PGM_like"/>
    <property type="match status" value="1"/>
</dbReference>
<reference evidence="1" key="1">
    <citation type="submission" date="2023-03" db="EMBL/GenBank/DDBJ databases">
        <title>Actinoallomurus iriomotensis NBRC 103681.</title>
        <authorList>
            <person name="Ichikawa N."/>
            <person name="Sato H."/>
            <person name="Tonouchi N."/>
        </authorList>
    </citation>
    <scope>NUCLEOTIDE SEQUENCE</scope>
    <source>
        <strain evidence="1">NBRC 103681</strain>
    </source>
</reference>
<evidence type="ECO:0000313" key="2">
    <source>
        <dbReference type="Proteomes" id="UP001165135"/>
    </source>
</evidence>
<protein>
    <submittedName>
        <fullName evidence="1">Phosphohistidine phosphatase</fullName>
    </submittedName>
</protein>
<dbReference type="Proteomes" id="UP001165135">
    <property type="component" value="Unassembled WGS sequence"/>
</dbReference>
<dbReference type="InterPro" id="IPR029033">
    <property type="entry name" value="His_PPase_superfam"/>
</dbReference>
<dbReference type="PANTHER" id="PTHR47623:SF1">
    <property type="entry name" value="OS09G0287300 PROTEIN"/>
    <property type="match status" value="1"/>
</dbReference>
<dbReference type="Gene3D" id="3.40.50.1240">
    <property type="entry name" value="Phosphoglycerate mutase-like"/>
    <property type="match status" value="1"/>
</dbReference>
<name>A0A9W6RSP0_9ACTN</name>